<evidence type="ECO:0000313" key="1">
    <source>
        <dbReference type="EMBL" id="KAJ1170320.1"/>
    </source>
</evidence>
<dbReference type="AlphaFoldDB" id="A0AAV7T1A1"/>
<keyword evidence="2" id="KW-1185">Reference proteome</keyword>
<proteinExistence type="predicted"/>
<reference evidence="1" key="1">
    <citation type="journal article" date="2022" name="bioRxiv">
        <title>Sequencing and chromosome-scale assembly of the giantPleurodeles waltlgenome.</title>
        <authorList>
            <person name="Brown T."/>
            <person name="Elewa A."/>
            <person name="Iarovenko S."/>
            <person name="Subramanian E."/>
            <person name="Araus A.J."/>
            <person name="Petzold A."/>
            <person name="Susuki M."/>
            <person name="Suzuki K.-i.T."/>
            <person name="Hayashi T."/>
            <person name="Toyoda A."/>
            <person name="Oliveira C."/>
            <person name="Osipova E."/>
            <person name="Leigh N.D."/>
            <person name="Simon A."/>
            <person name="Yun M.H."/>
        </authorList>
    </citation>
    <scope>NUCLEOTIDE SEQUENCE</scope>
    <source>
        <strain evidence="1">20211129_DDA</strain>
        <tissue evidence="1">Liver</tissue>
    </source>
</reference>
<comment type="caution">
    <text evidence="1">The sequence shown here is derived from an EMBL/GenBank/DDBJ whole genome shotgun (WGS) entry which is preliminary data.</text>
</comment>
<evidence type="ECO:0000313" key="2">
    <source>
        <dbReference type="Proteomes" id="UP001066276"/>
    </source>
</evidence>
<gene>
    <name evidence="1" type="ORF">NDU88_002198</name>
</gene>
<accession>A0AAV7T1A1</accession>
<protein>
    <submittedName>
        <fullName evidence="1">Uncharacterized protein</fullName>
    </submittedName>
</protein>
<sequence length="92" mass="10361">MKGIIQMALSCGKDVRDMVNDLVWAYRTTENGGTGELICCINVLMESSAHSSCRQFHLKNALGIQWEAVIGERRGARRQCETSYRVCLYIGF</sequence>
<organism evidence="1 2">
    <name type="scientific">Pleurodeles waltl</name>
    <name type="common">Iberian ribbed newt</name>
    <dbReference type="NCBI Taxonomy" id="8319"/>
    <lineage>
        <taxon>Eukaryota</taxon>
        <taxon>Metazoa</taxon>
        <taxon>Chordata</taxon>
        <taxon>Craniata</taxon>
        <taxon>Vertebrata</taxon>
        <taxon>Euteleostomi</taxon>
        <taxon>Amphibia</taxon>
        <taxon>Batrachia</taxon>
        <taxon>Caudata</taxon>
        <taxon>Salamandroidea</taxon>
        <taxon>Salamandridae</taxon>
        <taxon>Pleurodelinae</taxon>
        <taxon>Pleurodeles</taxon>
    </lineage>
</organism>
<dbReference type="EMBL" id="JANPWB010000007">
    <property type="protein sequence ID" value="KAJ1170320.1"/>
    <property type="molecule type" value="Genomic_DNA"/>
</dbReference>
<name>A0AAV7T1A1_PLEWA</name>
<dbReference type="Proteomes" id="UP001066276">
    <property type="component" value="Chromosome 4_1"/>
</dbReference>